<organism evidence="1 2">
    <name type="scientific">Altererythrobacter rubellus</name>
    <dbReference type="NCBI Taxonomy" id="2173831"/>
    <lineage>
        <taxon>Bacteria</taxon>
        <taxon>Pseudomonadati</taxon>
        <taxon>Pseudomonadota</taxon>
        <taxon>Alphaproteobacteria</taxon>
        <taxon>Sphingomonadales</taxon>
        <taxon>Erythrobacteraceae</taxon>
        <taxon>Altererythrobacter</taxon>
    </lineage>
</organism>
<dbReference type="Gene3D" id="1.20.120.450">
    <property type="entry name" value="dinb family like domain"/>
    <property type="match status" value="1"/>
</dbReference>
<accession>A0A9Y2B6G1</accession>
<dbReference type="InterPro" id="IPR034660">
    <property type="entry name" value="DinB/YfiT-like"/>
</dbReference>
<dbReference type="KEGG" id="arue:QQX03_04140"/>
<dbReference type="RefSeq" id="WP_285976611.1">
    <property type="nucleotide sequence ID" value="NZ_CP127221.1"/>
</dbReference>
<gene>
    <name evidence="1" type="ORF">QQX03_04140</name>
</gene>
<dbReference type="EMBL" id="CP127221">
    <property type="protein sequence ID" value="WIW96304.1"/>
    <property type="molecule type" value="Genomic_DNA"/>
</dbReference>
<reference evidence="1 2" key="1">
    <citation type="submission" date="2023-06" db="EMBL/GenBank/DDBJ databases">
        <title>Altererythrobacter rubellus NBRC 112769 genome.</title>
        <authorList>
            <person name="Zhang K."/>
        </authorList>
    </citation>
    <scope>NUCLEOTIDE SEQUENCE [LARGE SCALE GENOMIC DNA]</scope>
    <source>
        <strain evidence="1 2">NBRC 112769</strain>
    </source>
</reference>
<evidence type="ECO:0000313" key="1">
    <source>
        <dbReference type="EMBL" id="WIW96304.1"/>
    </source>
</evidence>
<evidence type="ECO:0000313" key="2">
    <source>
        <dbReference type="Proteomes" id="UP001231445"/>
    </source>
</evidence>
<keyword evidence="2" id="KW-1185">Reference proteome</keyword>
<protein>
    <submittedName>
        <fullName evidence="1">DUF1993 family protein</fullName>
    </submittedName>
</protein>
<dbReference type="InterPro" id="IPR018531">
    <property type="entry name" value="DUF1993"/>
</dbReference>
<dbReference type="Pfam" id="PF09351">
    <property type="entry name" value="DUF1993"/>
    <property type="match status" value="1"/>
</dbReference>
<name>A0A9Y2B6G1_9SPHN</name>
<dbReference type="SUPFAM" id="SSF109854">
    <property type="entry name" value="DinB/YfiT-like putative metalloenzymes"/>
    <property type="match status" value="1"/>
</dbReference>
<sequence length="92" mass="10047">MAINPYDAFVQSCQQILSGLSGLIAKGEAHVKENGLSDNDLIGAKLAETIWTLPRHVRACSMHSACTFDQMPTGEFTADFTIVPDSWQSYAQ</sequence>
<proteinExistence type="predicted"/>
<dbReference type="Proteomes" id="UP001231445">
    <property type="component" value="Chromosome"/>
</dbReference>
<dbReference type="AlphaFoldDB" id="A0A9Y2B6G1"/>